<comment type="similarity">
    <text evidence="2">Belongs to the Smp family.</text>
</comment>
<protein>
    <submittedName>
        <fullName evidence="8">AhpA/YtjB family protein</fullName>
    </submittedName>
</protein>
<reference evidence="9" key="1">
    <citation type="submission" date="2023-09" db="EMBL/GenBank/DDBJ databases">
        <authorList>
            <person name="Li S."/>
            <person name="Li X."/>
            <person name="Zhang C."/>
            <person name="Zhao Z."/>
        </authorList>
    </citation>
    <scope>NUCLEOTIDE SEQUENCE [LARGE SCALE GENOMIC DNA]</scope>
    <source>
        <strain evidence="9">SQ149</strain>
    </source>
</reference>
<dbReference type="RefSeq" id="WP_348392510.1">
    <property type="nucleotide sequence ID" value="NZ_CP134145.1"/>
</dbReference>
<gene>
    <name evidence="8" type="ORF">RGQ13_05235</name>
</gene>
<keyword evidence="3" id="KW-1003">Cell membrane</keyword>
<evidence type="ECO:0000256" key="2">
    <source>
        <dbReference type="ARBA" id="ARBA00005362"/>
    </source>
</evidence>
<evidence type="ECO:0000256" key="3">
    <source>
        <dbReference type="ARBA" id="ARBA00022475"/>
    </source>
</evidence>
<evidence type="ECO:0000256" key="1">
    <source>
        <dbReference type="ARBA" id="ARBA00004236"/>
    </source>
</evidence>
<feature type="transmembrane region" description="Helical" evidence="7">
    <location>
        <begin position="169"/>
        <end position="188"/>
    </location>
</feature>
<evidence type="ECO:0000256" key="5">
    <source>
        <dbReference type="ARBA" id="ARBA00022989"/>
    </source>
</evidence>
<keyword evidence="5 7" id="KW-1133">Transmembrane helix</keyword>
<dbReference type="EMBL" id="CP134145">
    <property type="protein sequence ID" value="WNC73398.1"/>
    <property type="molecule type" value="Genomic_DNA"/>
</dbReference>
<keyword evidence="6 7" id="KW-0472">Membrane</keyword>
<feature type="transmembrane region" description="Helical" evidence="7">
    <location>
        <begin position="19"/>
        <end position="37"/>
    </location>
</feature>
<evidence type="ECO:0000313" key="8">
    <source>
        <dbReference type="EMBL" id="WNC73398.1"/>
    </source>
</evidence>
<organism evidence="8 9">
    <name type="scientific">Thalassotalea psychrophila</name>
    <dbReference type="NCBI Taxonomy" id="3065647"/>
    <lineage>
        <taxon>Bacteria</taxon>
        <taxon>Pseudomonadati</taxon>
        <taxon>Pseudomonadota</taxon>
        <taxon>Gammaproteobacteria</taxon>
        <taxon>Alteromonadales</taxon>
        <taxon>Colwelliaceae</taxon>
        <taxon>Thalassotalea</taxon>
    </lineage>
</organism>
<evidence type="ECO:0000256" key="6">
    <source>
        <dbReference type="ARBA" id="ARBA00023136"/>
    </source>
</evidence>
<dbReference type="Pfam" id="PF10144">
    <property type="entry name" value="SMP_2"/>
    <property type="match status" value="1"/>
</dbReference>
<evidence type="ECO:0000256" key="4">
    <source>
        <dbReference type="ARBA" id="ARBA00022692"/>
    </source>
</evidence>
<proteinExistence type="inferred from homology"/>
<keyword evidence="9" id="KW-1185">Reference proteome</keyword>
<evidence type="ECO:0000256" key="7">
    <source>
        <dbReference type="SAM" id="Phobius"/>
    </source>
</evidence>
<name>A0ABY9TXA3_9GAMM</name>
<accession>A0ABY9TXA3</accession>
<evidence type="ECO:0000313" key="9">
    <source>
        <dbReference type="Proteomes" id="UP001258994"/>
    </source>
</evidence>
<dbReference type="Proteomes" id="UP001258994">
    <property type="component" value="Chromosome"/>
</dbReference>
<keyword evidence="4 7" id="KW-0812">Transmembrane</keyword>
<sequence>MTDLNEIIYPKVTSIYNKLLQIGVAIILLLMILNLSIMGMDDSEKILENHFNTVAKQYLDQSVSTSKVLLVNKNKKQLQAFVQSLSDSDLVTEARLYDAQGQTIAESELSSSINTLVGIEQGTIDNSELYVPFIKEIRTDKLIGYIRLNLVKDQVIDTMQEQIYSQFELFRIMLIIAVFAGFLLTRGFNRFSRQGLRISKHRTPTTISPHK</sequence>
<dbReference type="InterPro" id="IPR019305">
    <property type="entry name" value="Uncharacterised_Smp"/>
</dbReference>
<comment type="subcellular location">
    <subcellularLocation>
        <location evidence="1">Cell membrane</location>
    </subcellularLocation>
</comment>